<gene>
    <name evidence="2" type="ORF">TBK1r_13970</name>
</gene>
<sequence length="546" mass="61022">MVSLMQRQNRFVLLGGLLAVSLQLVVSPTAQAIKPEDPAVQQMVSRAIGYLESTKFTDEGELVLAAYTIMKAAPDPTNPVVQEGLEQAKKFVGIVSRSQEFKSNYHAAVSTLLFCEVDPDLYRKELTTLLRYFDEVQPDHGSYTYPQEKKGDTSQTQYVILALWTLDRLGYKVDYSRLQLTMEWFFKVQDIRGAWPYQGEIPSGGRLIQQERITEGMSLAAGATLLIAGDVMGMWGSSKTAEEAGIVGLPKAVKVLRNDENTARKANNARIKKDAIFGAIGRMENWLRANPTPNHVNDRYYYYTCYTTERYRSFLDIARGLPIESEPDWYNRIVGELRRSQKPEGGWGETQHIFGPGNTCFAILFLIRSTKKSLGAGASASTIGGFGFGEDVSGAKMQNGQAVSPVPAESVSNMLELLESDNADELDGKAMIDNAKLPTDPVERTAQLERLSRLLRGSRSWQARRVSAKVLGASDELRVAPALIFALSDPDQIVRSYARDGLRFISRKFEGFGMPDEPTNAEVRTAQRKWREWYKSVQPDHVFLDE</sequence>
<accession>A0ABX5XL19</accession>
<keyword evidence="3" id="KW-1185">Reference proteome</keyword>
<keyword evidence="1" id="KW-0732">Signal</keyword>
<protein>
    <recommendedName>
        <fullName evidence="4">Prenyltransferase and squalene oxidase repeat protein</fullName>
    </recommendedName>
</protein>
<evidence type="ECO:0000313" key="3">
    <source>
        <dbReference type="Proteomes" id="UP000318081"/>
    </source>
</evidence>
<name>A0ABX5XL19_9BACT</name>
<organism evidence="2 3">
    <name type="scientific">Stieleria magnilauensis</name>
    <dbReference type="NCBI Taxonomy" id="2527963"/>
    <lineage>
        <taxon>Bacteria</taxon>
        <taxon>Pseudomonadati</taxon>
        <taxon>Planctomycetota</taxon>
        <taxon>Planctomycetia</taxon>
        <taxon>Pirellulales</taxon>
        <taxon>Pirellulaceae</taxon>
        <taxon>Stieleria</taxon>
    </lineage>
</organism>
<evidence type="ECO:0008006" key="4">
    <source>
        <dbReference type="Google" id="ProtNLM"/>
    </source>
</evidence>
<reference evidence="2 3" key="1">
    <citation type="submission" date="2019-02" db="EMBL/GenBank/DDBJ databases">
        <title>Deep-cultivation of Planctomycetes and their phenomic and genomic characterization uncovers novel biology.</title>
        <authorList>
            <person name="Wiegand S."/>
            <person name="Jogler M."/>
            <person name="Boedeker C."/>
            <person name="Pinto D."/>
            <person name="Vollmers J."/>
            <person name="Rivas-Marin E."/>
            <person name="Kohn T."/>
            <person name="Peeters S.H."/>
            <person name="Heuer A."/>
            <person name="Rast P."/>
            <person name="Oberbeckmann S."/>
            <person name="Bunk B."/>
            <person name="Jeske O."/>
            <person name="Meyerdierks A."/>
            <person name="Storesund J.E."/>
            <person name="Kallscheuer N."/>
            <person name="Luecker S."/>
            <person name="Lage O.M."/>
            <person name="Pohl T."/>
            <person name="Merkel B.J."/>
            <person name="Hornburger P."/>
            <person name="Mueller R.-W."/>
            <person name="Bruemmer F."/>
            <person name="Labrenz M."/>
            <person name="Spormann A.M."/>
            <person name="Op den Camp H."/>
            <person name="Overmann J."/>
            <person name="Amann R."/>
            <person name="Jetten M.S.M."/>
            <person name="Mascher T."/>
            <person name="Medema M.H."/>
            <person name="Devos D.P."/>
            <person name="Kaster A.-K."/>
            <person name="Ovreas L."/>
            <person name="Rohde M."/>
            <person name="Galperin M.Y."/>
            <person name="Jogler C."/>
        </authorList>
    </citation>
    <scope>NUCLEOTIDE SEQUENCE [LARGE SCALE GENOMIC DNA]</scope>
    <source>
        <strain evidence="2 3">TBK1r</strain>
    </source>
</reference>
<dbReference type="InterPro" id="IPR008930">
    <property type="entry name" value="Terpenoid_cyclase/PrenylTrfase"/>
</dbReference>
<evidence type="ECO:0000313" key="2">
    <source>
        <dbReference type="EMBL" id="QDV82467.1"/>
    </source>
</evidence>
<dbReference type="SUPFAM" id="SSF48371">
    <property type="entry name" value="ARM repeat"/>
    <property type="match status" value="1"/>
</dbReference>
<dbReference type="Gene3D" id="1.50.10.20">
    <property type="match status" value="1"/>
</dbReference>
<dbReference type="InterPro" id="IPR016024">
    <property type="entry name" value="ARM-type_fold"/>
</dbReference>
<dbReference type="InterPro" id="IPR011989">
    <property type="entry name" value="ARM-like"/>
</dbReference>
<feature type="signal peptide" evidence="1">
    <location>
        <begin position="1"/>
        <end position="32"/>
    </location>
</feature>
<dbReference type="EMBL" id="CP036432">
    <property type="protein sequence ID" value="QDV82467.1"/>
    <property type="molecule type" value="Genomic_DNA"/>
</dbReference>
<dbReference type="SUPFAM" id="SSF48239">
    <property type="entry name" value="Terpenoid cyclases/Protein prenyltransferases"/>
    <property type="match status" value="1"/>
</dbReference>
<proteinExistence type="predicted"/>
<dbReference type="RefSeq" id="WP_145208367.1">
    <property type="nucleotide sequence ID" value="NZ_CP036432.1"/>
</dbReference>
<dbReference type="Proteomes" id="UP000318081">
    <property type="component" value="Chromosome"/>
</dbReference>
<dbReference type="Gene3D" id="1.25.10.10">
    <property type="entry name" value="Leucine-rich Repeat Variant"/>
    <property type="match status" value="1"/>
</dbReference>
<feature type="chain" id="PRO_5047466560" description="Prenyltransferase and squalene oxidase repeat protein" evidence="1">
    <location>
        <begin position="33"/>
        <end position="546"/>
    </location>
</feature>
<evidence type="ECO:0000256" key="1">
    <source>
        <dbReference type="SAM" id="SignalP"/>
    </source>
</evidence>